<evidence type="ECO:0000313" key="1">
    <source>
        <dbReference type="EMBL" id="QKM70490.1"/>
    </source>
</evidence>
<protein>
    <submittedName>
        <fullName evidence="1">Uncharacterized protein</fullName>
    </submittedName>
</protein>
<dbReference type="RefSeq" id="WP_006350134.1">
    <property type="nucleotide sequence ID" value="NZ_CP029159.1"/>
</dbReference>
<proteinExistence type="predicted"/>
<dbReference type="Proteomes" id="UP000005940">
    <property type="component" value="Chromosome"/>
</dbReference>
<gene>
    <name evidence="1" type="ORF">STSU_028510</name>
</gene>
<name>I2MVV4_STRT9</name>
<evidence type="ECO:0000313" key="2">
    <source>
        <dbReference type="Proteomes" id="UP000005940"/>
    </source>
</evidence>
<reference evidence="1 2" key="1">
    <citation type="journal article" date="2012" name="J. Bacteriol.">
        <title>Draft genome of Streptomyces tsukubaensis NRRL 18488, the producer of the clinically important immunosuppressant tacrolimus (FK506).</title>
        <authorList>
            <person name="Barreiro C."/>
            <person name="Prieto C."/>
            <person name="Sola-Landa A."/>
            <person name="Solera E."/>
            <person name="Martinez-Castro M."/>
            <person name="Perez-Redondo R."/>
            <person name="Garcia-Estrada C."/>
            <person name="Aparicio J.F."/>
            <person name="Fernandez-Martinez L.T."/>
            <person name="Santos-Aberturas J."/>
            <person name="Salehi-Najafabadi Z."/>
            <person name="Rodriguez-Garcia A."/>
            <person name="Tauch A."/>
            <person name="Martin J.F."/>
        </authorList>
    </citation>
    <scope>NUCLEOTIDE SEQUENCE [LARGE SCALE GENOMIC DNA]</scope>
    <source>
        <strain evidence="2">DSM 42081 / NBRC 108919 / NRRL 18488 / 9993</strain>
    </source>
</reference>
<keyword evidence="2" id="KW-1185">Reference proteome</keyword>
<accession>I2MVV4</accession>
<organism evidence="1 2">
    <name type="scientific">Streptomyces tsukubensis (strain DSM 42081 / NBRC 108919 / NRRL 18488 / 9993)</name>
    <dbReference type="NCBI Taxonomy" id="1114943"/>
    <lineage>
        <taxon>Bacteria</taxon>
        <taxon>Bacillati</taxon>
        <taxon>Actinomycetota</taxon>
        <taxon>Actinomycetes</taxon>
        <taxon>Kitasatosporales</taxon>
        <taxon>Streptomycetaceae</taxon>
        <taxon>Streptomyces</taxon>
    </lineage>
</organism>
<sequence>MRDHDDTPSTIGNDLPPILAGAACALAGTGAVLAVLGSDSPLRAPFALFLLFAAPAAGLFALLRGLEPGARAAIAAAGAGAIDLGAAAVLSGLEVLSARSSVAVIVTVTALLFLRTAADRRNERSTPEQMHR</sequence>
<dbReference type="EMBL" id="CP029159">
    <property type="protein sequence ID" value="QKM70490.1"/>
    <property type="molecule type" value="Genomic_DNA"/>
</dbReference>
<dbReference type="AlphaFoldDB" id="I2MVV4"/>